<reference evidence="1 2" key="1">
    <citation type="submission" date="2021-09" db="EMBL/GenBank/DDBJ databases">
        <title>Aeromonas schubertii isolated from Asian sea bass.</title>
        <authorList>
            <person name="Pinpimai K."/>
        </authorList>
    </citation>
    <scope>NUCLEOTIDE SEQUENCE [LARGE SCALE GENOMIC DNA]</scope>
    <source>
        <strain evidence="1 2">CHULA2021a</strain>
    </source>
</reference>
<proteinExistence type="predicted"/>
<dbReference type="Proteomes" id="UP000774958">
    <property type="component" value="Unassembled WGS sequence"/>
</dbReference>
<dbReference type="RefSeq" id="WP_224162648.1">
    <property type="nucleotide sequence ID" value="NZ_JAIRBT010000008.1"/>
</dbReference>
<sequence>MTIEQLARSTRSVFELHYESLTGLPFFTSFPLNCCQGASVVFGMLVSRLPTQHTVTVVKGDTRDRRESHYWLEIDGLVYDLTLDQFQESLGNRFEEINAPLYGATKHPLRMHFFYKERHSAVLAFSIFCQRHANSEGVDAALQFVRRELTKNDDCIHNTHLSYQARSFDKANRF</sequence>
<gene>
    <name evidence="1" type="ORF">LA374_08350</name>
</gene>
<keyword evidence="2" id="KW-1185">Reference proteome</keyword>
<name>A0ABS7VB76_9GAMM</name>
<organism evidence="1 2">
    <name type="scientific">Aeromonas schubertii</name>
    <dbReference type="NCBI Taxonomy" id="652"/>
    <lineage>
        <taxon>Bacteria</taxon>
        <taxon>Pseudomonadati</taxon>
        <taxon>Pseudomonadota</taxon>
        <taxon>Gammaproteobacteria</taxon>
        <taxon>Aeromonadales</taxon>
        <taxon>Aeromonadaceae</taxon>
        <taxon>Aeromonas</taxon>
    </lineage>
</organism>
<evidence type="ECO:0000313" key="2">
    <source>
        <dbReference type="Proteomes" id="UP000774958"/>
    </source>
</evidence>
<accession>A0ABS7VB76</accession>
<protein>
    <submittedName>
        <fullName evidence="1">Uncharacterized protein</fullName>
    </submittedName>
</protein>
<dbReference type="EMBL" id="JAIRBT010000008">
    <property type="protein sequence ID" value="MBZ6066216.1"/>
    <property type="molecule type" value="Genomic_DNA"/>
</dbReference>
<comment type="caution">
    <text evidence="1">The sequence shown here is derived from an EMBL/GenBank/DDBJ whole genome shotgun (WGS) entry which is preliminary data.</text>
</comment>
<evidence type="ECO:0000313" key="1">
    <source>
        <dbReference type="EMBL" id="MBZ6066216.1"/>
    </source>
</evidence>